<dbReference type="PANTHER" id="PTHR45835">
    <property type="entry name" value="YALI0A06105P"/>
    <property type="match status" value="1"/>
</dbReference>
<dbReference type="GO" id="GO:0003964">
    <property type="term" value="F:RNA-directed DNA polymerase activity"/>
    <property type="evidence" value="ECO:0007669"/>
    <property type="project" value="UniProtKB-KW"/>
</dbReference>
<dbReference type="PANTHER" id="PTHR45835:SF99">
    <property type="entry name" value="CHROMO DOMAIN-CONTAINING PROTEIN-RELATED"/>
    <property type="match status" value="1"/>
</dbReference>
<dbReference type="GO" id="GO:0015074">
    <property type="term" value="P:DNA integration"/>
    <property type="evidence" value="ECO:0007669"/>
    <property type="project" value="InterPro"/>
</dbReference>
<dbReference type="InterPro" id="IPR012337">
    <property type="entry name" value="RNaseH-like_sf"/>
</dbReference>
<comment type="caution">
    <text evidence="2">The sequence shown here is derived from an EMBL/GenBank/DDBJ whole genome shotgun (WGS) entry which is preliminary data.</text>
</comment>
<evidence type="ECO:0000259" key="1">
    <source>
        <dbReference type="PROSITE" id="PS50994"/>
    </source>
</evidence>
<dbReference type="SUPFAM" id="SSF53098">
    <property type="entry name" value="Ribonuclease H-like"/>
    <property type="match status" value="1"/>
</dbReference>
<sequence length="174" mass="20229">VKIEHQRASGLLQPLDIPVWKWDEISMDFVTGLPRTQRRHDAIWVVVDRLTKSAHFLPICKDYSISKLAETFQQEIARLHGTPSAIVSDRDPRFASRFWKGLQKAWGTRLKKCRAPICWDQVGERVIEGPEMIEVTNEKVSVTKENLKEARTHQKSYADKHRRSLEFQPGDHVF</sequence>
<protein>
    <submittedName>
        <fullName evidence="2">Putative reverse transcriptase domain-containing protein</fullName>
    </submittedName>
</protein>
<keyword evidence="2" id="KW-0695">RNA-directed DNA polymerase</keyword>
<keyword evidence="2" id="KW-0548">Nucleotidyltransferase</keyword>
<accession>A0A699STQ6</accession>
<gene>
    <name evidence="2" type="ORF">Tci_872660</name>
</gene>
<proteinExistence type="predicted"/>
<feature type="domain" description="Integrase catalytic" evidence="1">
    <location>
        <begin position="10"/>
        <end position="114"/>
    </location>
</feature>
<dbReference type="InterPro" id="IPR001584">
    <property type="entry name" value="Integrase_cat-core"/>
</dbReference>
<name>A0A699STQ6_TANCI</name>
<feature type="non-terminal residue" evidence="2">
    <location>
        <position position="1"/>
    </location>
</feature>
<keyword evidence="2" id="KW-0808">Transferase</keyword>
<feature type="non-terminal residue" evidence="2">
    <location>
        <position position="174"/>
    </location>
</feature>
<dbReference type="GO" id="GO:0003676">
    <property type="term" value="F:nucleic acid binding"/>
    <property type="evidence" value="ECO:0007669"/>
    <property type="project" value="InterPro"/>
</dbReference>
<organism evidence="2">
    <name type="scientific">Tanacetum cinerariifolium</name>
    <name type="common">Dalmatian daisy</name>
    <name type="synonym">Chrysanthemum cinerariifolium</name>
    <dbReference type="NCBI Taxonomy" id="118510"/>
    <lineage>
        <taxon>Eukaryota</taxon>
        <taxon>Viridiplantae</taxon>
        <taxon>Streptophyta</taxon>
        <taxon>Embryophyta</taxon>
        <taxon>Tracheophyta</taxon>
        <taxon>Spermatophyta</taxon>
        <taxon>Magnoliopsida</taxon>
        <taxon>eudicotyledons</taxon>
        <taxon>Gunneridae</taxon>
        <taxon>Pentapetalae</taxon>
        <taxon>asterids</taxon>
        <taxon>campanulids</taxon>
        <taxon>Asterales</taxon>
        <taxon>Asteraceae</taxon>
        <taxon>Asteroideae</taxon>
        <taxon>Anthemideae</taxon>
        <taxon>Anthemidinae</taxon>
        <taxon>Tanacetum</taxon>
    </lineage>
</organism>
<dbReference type="EMBL" id="BKCJ011186427">
    <property type="protein sequence ID" value="GFD00691.1"/>
    <property type="molecule type" value="Genomic_DNA"/>
</dbReference>
<dbReference type="InterPro" id="IPR036397">
    <property type="entry name" value="RNaseH_sf"/>
</dbReference>
<dbReference type="Gene3D" id="3.30.420.10">
    <property type="entry name" value="Ribonuclease H-like superfamily/Ribonuclease H"/>
    <property type="match status" value="1"/>
</dbReference>
<dbReference type="AlphaFoldDB" id="A0A699STQ6"/>
<evidence type="ECO:0000313" key="2">
    <source>
        <dbReference type="EMBL" id="GFD00691.1"/>
    </source>
</evidence>
<reference evidence="2" key="1">
    <citation type="journal article" date="2019" name="Sci. Rep.">
        <title>Draft genome of Tanacetum cinerariifolium, the natural source of mosquito coil.</title>
        <authorList>
            <person name="Yamashiro T."/>
            <person name="Shiraishi A."/>
            <person name="Satake H."/>
            <person name="Nakayama K."/>
        </authorList>
    </citation>
    <scope>NUCLEOTIDE SEQUENCE</scope>
</reference>
<dbReference type="PROSITE" id="PS50994">
    <property type="entry name" value="INTEGRASE"/>
    <property type="match status" value="1"/>
</dbReference>